<protein>
    <recommendedName>
        <fullName evidence="2">15-oxoprostaglandin 13-reductase</fullName>
        <ecNumber evidence="2">1.3.1.48</ecNumber>
    </recommendedName>
</protein>
<dbReference type="SMART" id="SM00829">
    <property type="entry name" value="PKS_ER"/>
    <property type="match status" value="1"/>
</dbReference>
<evidence type="ECO:0000259" key="4">
    <source>
        <dbReference type="SMART" id="SM00829"/>
    </source>
</evidence>
<sequence length="344" mass="37017">MAGSIPKMMRKIVVTQLGSNFSEVTKVIEAPVPAPGPEEVLVKNKFVGINASDVNYTAGRYDPSSKPPFDAGFEGLGHVAAVGEKASGLKIGQPVVYLSMGAFAEYKVVPSNQVVPLPEADPKYLPFILSGLTAAIGLDKAGEIKQGEKVLITAAAGGTGQFAVQWCKNAGCEVIGTCSTDDKVQFLKSIGCDRPINYKKEDLNAVLKAEYPKGVNVVYESVGGSVFETCLNNLALHGRLLVIGAISGYMSDSSGFKSTSMLPWHMLRLSASLRGFFLVHFRRDYAEYMTKLITLFKQNKIVSTIDMGEKTPSGPFIGLDRVTDAVEYMYSGKNIGKIVVELPK</sequence>
<dbReference type="InterPro" id="IPR036291">
    <property type="entry name" value="NAD(P)-bd_dom_sf"/>
</dbReference>
<dbReference type="Pfam" id="PF00107">
    <property type="entry name" value="ADH_zinc_N"/>
    <property type="match status" value="1"/>
</dbReference>
<dbReference type="InterPro" id="IPR013154">
    <property type="entry name" value="ADH-like_N"/>
</dbReference>
<keyword evidence="3" id="KW-0560">Oxidoreductase</keyword>
<gene>
    <name evidence="5" type="ORF">BaRGS_00022374</name>
</gene>
<proteinExistence type="inferred from homology"/>
<dbReference type="Pfam" id="PF08240">
    <property type="entry name" value="ADH_N"/>
    <property type="match status" value="1"/>
</dbReference>
<dbReference type="CDD" id="cd08250">
    <property type="entry name" value="Mgc45594_like"/>
    <property type="match status" value="1"/>
</dbReference>
<name>A0ABD0KGZ0_9CAEN</name>
<dbReference type="AlphaFoldDB" id="A0ABD0KGZ0"/>
<organism evidence="5 6">
    <name type="scientific">Batillaria attramentaria</name>
    <dbReference type="NCBI Taxonomy" id="370345"/>
    <lineage>
        <taxon>Eukaryota</taxon>
        <taxon>Metazoa</taxon>
        <taxon>Spiralia</taxon>
        <taxon>Lophotrochozoa</taxon>
        <taxon>Mollusca</taxon>
        <taxon>Gastropoda</taxon>
        <taxon>Caenogastropoda</taxon>
        <taxon>Sorbeoconcha</taxon>
        <taxon>Cerithioidea</taxon>
        <taxon>Batillariidae</taxon>
        <taxon>Batillaria</taxon>
    </lineage>
</organism>
<dbReference type="Gene3D" id="3.90.180.10">
    <property type="entry name" value="Medium-chain alcohol dehydrogenases, catalytic domain"/>
    <property type="match status" value="1"/>
</dbReference>
<evidence type="ECO:0000313" key="5">
    <source>
        <dbReference type="EMBL" id="KAK7486450.1"/>
    </source>
</evidence>
<dbReference type="EMBL" id="JACVVK020000179">
    <property type="protein sequence ID" value="KAK7486450.1"/>
    <property type="molecule type" value="Genomic_DNA"/>
</dbReference>
<dbReference type="Gene3D" id="3.40.50.720">
    <property type="entry name" value="NAD(P)-binding Rossmann-like Domain"/>
    <property type="match status" value="1"/>
</dbReference>
<dbReference type="SUPFAM" id="SSF50129">
    <property type="entry name" value="GroES-like"/>
    <property type="match status" value="1"/>
</dbReference>
<comment type="similarity">
    <text evidence="1">Belongs to the zinc-containing alcohol dehydrogenase family. Quinone oxidoreductase subfamily.</text>
</comment>
<evidence type="ECO:0000313" key="6">
    <source>
        <dbReference type="Proteomes" id="UP001519460"/>
    </source>
</evidence>
<evidence type="ECO:0000256" key="1">
    <source>
        <dbReference type="ARBA" id="ARBA00010371"/>
    </source>
</evidence>
<keyword evidence="6" id="KW-1185">Reference proteome</keyword>
<dbReference type="Proteomes" id="UP001519460">
    <property type="component" value="Unassembled WGS sequence"/>
</dbReference>
<evidence type="ECO:0000256" key="3">
    <source>
        <dbReference type="ARBA" id="ARBA00023002"/>
    </source>
</evidence>
<evidence type="ECO:0000256" key="2">
    <source>
        <dbReference type="ARBA" id="ARBA00011981"/>
    </source>
</evidence>
<reference evidence="5 6" key="1">
    <citation type="journal article" date="2023" name="Sci. Data">
        <title>Genome assembly of the Korean intertidal mud-creeper Batillaria attramentaria.</title>
        <authorList>
            <person name="Patra A.K."/>
            <person name="Ho P.T."/>
            <person name="Jun S."/>
            <person name="Lee S.J."/>
            <person name="Kim Y."/>
            <person name="Won Y.J."/>
        </authorList>
    </citation>
    <scope>NUCLEOTIDE SEQUENCE [LARGE SCALE GENOMIC DNA]</scope>
    <source>
        <strain evidence="5">Wonlab-2016</strain>
    </source>
</reference>
<dbReference type="PROSITE" id="PS01162">
    <property type="entry name" value="QOR_ZETA_CRYSTAL"/>
    <property type="match status" value="1"/>
</dbReference>
<dbReference type="PANTHER" id="PTHR43677:SF3">
    <property type="entry name" value="PROSTAGLANDIN REDUCTASE 3"/>
    <property type="match status" value="1"/>
</dbReference>
<dbReference type="InterPro" id="IPR002364">
    <property type="entry name" value="Quin_OxRdtase/zeta-crystal_CS"/>
</dbReference>
<dbReference type="InterPro" id="IPR011032">
    <property type="entry name" value="GroES-like_sf"/>
</dbReference>
<accession>A0ABD0KGZ0</accession>
<dbReference type="InterPro" id="IPR020843">
    <property type="entry name" value="ER"/>
</dbReference>
<comment type="caution">
    <text evidence="5">The sequence shown here is derived from an EMBL/GenBank/DDBJ whole genome shotgun (WGS) entry which is preliminary data.</text>
</comment>
<dbReference type="InterPro" id="IPR051397">
    <property type="entry name" value="Zn-ADH-like_protein"/>
</dbReference>
<dbReference type="EC" id="1.3.1.48" evidence="2"/>
<dbReference type="InterPro" id="IPR013149">
    <property type="entry name" value="ADH-like_C"/>
</dbReference>
<feature type="domain" description="Enoyl reductase (ER)" evidence="4">
    <location>
        <begin position="18"/>
        <end position="340"/>
    </location>
</feature>
<dbReference type="GO" id="GO:0047522">
    <property type="term" value="F:15-oxoprostaglandin 13-reductase [NAD(P)+] activity"/>
    <property type="evidence" value="ECO:0007669"/>
    <property type="project" value="UniProtKB-EC"/>
</dbReference>
<dbReference type="PANTHER" id="PTHR43677">
    <property type="entry name" value="SHORT-CHAIN DEHYDROGENASE/REDUCTASE"/>
    <property type="match status" value="1"/>
</dbReference>
<dbReference type="FunFam" id="3.40.50.720:FF:000121">
    <property type="entry name" value="Prostaglandin reductase 2"/>
    <property type="match status" value="1"/>
</dbReference>
<dbReference type="SUPFAM" id="SSF51735">
    <property type="entry name" value="NAD(P)-binding Rossmann-fold domains"/>
    <property type="match status" value="1"/>
</dbReference>